<protein>
    <submittedName>
        <fullName evidence="1">Uncharacterized protein</fullName>
    </submittedName>
</protein>
<sequence>MVTAVQSRRTVWSLHQSVQIQHISRVFRQMHGFHVVNTMIHDTGGDLCNKMAEKRHSDFGHITLGLHGNKTWLTHRANVQNERNANAEESTIRPTTKLDHPERWMMEVRNSSLTMRSFGLDAGMDGTTICLVVGSSVEVIDSELLSNMECSGFVLADCVGSGSSRIVMVGSSHKSSTLNVVLPLVGRGYGQLNTTNEEWKGGEEGFSDGCVEREEIIGVGLSFDSTHFGLGTGPLFSFVGKSLWSGSENWKIGMVGEISTELRLSSILNVTSSFEFGEESKSDLGVGSCVWERVVGSKISLSTNHDMGTGLCGTRLGFNVVCANSSFSSCVRTSNDEIDMKHENVTSTNIKRTYVTSASGMTSVKFTLCTFNDMTVAAERFRGGAAICLDDAESSFSVTQCFFHKCTCTGEKDKGGAIYVELDGSDRPITISLSSFTDCEASADHSGDGGCLYCYAFAPSSISDCFFENGKADSTGAAALWMFSHIALSNCAFVSCTAVWDGGALHFHMVDSIDLSFLQFRDCSSTRLGKSNDIDFSSTDEEVVNKDTVRFCDSTS</sequence>
<comment type="caution">
    <text evidence="1">The sequence shown here is derived from an EMBL/GenBank/DDBJ whole genome shotgun (WGS) entry which is preliminary data.</text>
</comment>
<name>A0ABQ9WZ97_9EUKA</name>
<accession>A0ABQ9WZ97</accession>
<evidence type="ECO:0000313" key="2">
    <source>
        <dbReference type="Proteomes" id="UP001281761"/>
    </source>
</evidence>
<organism evidence="1 2">
    <name type="scientific">Blattamonas nauphoetae</name>
    <dbReference type="NCBI Taxonomy" id="2049346"/>
    <lineage>
        <taxon>Eukaryota</taxon>
        <taxon>Metamonada</taxon>
        <taxon>Preaxostyla</taxon>
        <taxon>Oxymonadida</taxon>
        <taxon>Blattamonas</taxon>
    </lineage>
</organism>
<reference evidence="1 2" key="1">
    <citation type="journal article" date="2022" name="bioRxiv">
        <title>Genomics of Preaxostyla Flagellates Illuminates Evolutionary Transitions and the Path Towards Mitochondrial Loss.</title>
        <authorList>
            <person name="Novak L.V.F."/>
            <person name="Treitli S.C."/>
            <person name="Pyrih J."/>
            <person name="Halakuc P."/>
            <person name="Pipaliya S.V."/>
            <person name="Vacek V."/>
            <person name="Brzon O."/>
            <person name="Soukal P."/>
            <person name="Eme L."/>
            <person name="Dacks J.B."/>
            <person name="Karnkowska A."/>
            <person name="Elias M."/>
            <person name="Hampl V."/>
        </authorList>
    </citation>
    <scope>NUCLEOTIDE SEQUENCE [LARGE SCALE GENOMIC DNA]</scope>
    <source>
        <strain evidence="1">NAU3</strain>
        <tissue evidence="1">Gut</tissue>
    </source>
</reference>
<dbReference type="InterPro" id="IPR011050">
    <property type="entry name" value="Pectin_lyase_fold/virulence"/>
</dbReference>
<dbReference type="EMBL" id="JARBJD010000317">
    <property type="protein sequence ID" value="KAK2944052.1"/>
    <property type="molecule type" value="Genomic_DNA"/>
</dbReference>
<dbReference type="SUPFAM" id="SSF51126">
    <property type="entry name" value="Pectin lyase-like"/>
    <property type="match status" value="1"/>
</dbReference>
<dbReference type="Proteomes" id="UP001281761">
    <property type="component" value="Unassembled WGS sequence"/>
</dbReference>
<proteinExistence type="predicted"/>
<keyword evidence="2" id="KW-1185">Reference proteome</keyword>
<evidence type="ECO:0000313" key="1">
    <source>
        <dbReference type="EMBL" id="KAK2944052.1"/>
    </source>
</evidence>
<gene>
    <name evidence="1" type="ORF">BLNAU_21051</name>
</gene>